<sequence length="321" mass="37226">MDRYSRGYHERYRNYYKRPSLEVCRSAEDYRTERDYKDSVSHSPSHSPSSQYSSRSPGRDNYSIDHRHSYPDTKVYSSRYSPDSSPSRSPSRSPQRSFGYYSSSYNARRSSSPRGMSSRSESIDKEGIYKNRYFQSSSLYAYSSHKRPLYPSRRHYSGPPSSHLSSGNRPGYPNQEPKQRPVNESSSNTMYLTSPTAPKGILTPNLSVNATPFPPSSVKFQPSHSYPKYHSFHNSYTPQIKPNISWLEKYFVEYGKLLEEEAKTLAAVRKSRFELDLINWDVSKLEHQLELVQKQWQDNGMETLIRNELAAKLSSRRRISS</sequence>
<dbReference type="Proteomes" id="UP000253551">
    <property type="component" value="Unassembled WGS sequence"/>
</dbReference>
<dbReference type="STRING" id="4846.A0A367KK47"/>
<protein>
    <submittedName>
        <fullName evidence="2">Uncharacterized protein</fullName>
    </submittedName>
</protein>
<name>A0A367KK47_RHIST</name>
<feature type="compositionally biased region" description="Low complexity" evidence="1">
    <location>
        <begin position="77"/>
        <end position="120"/>
    </location>
</feature>
<reference evidence="2 3" key="1">
    <citation type="journal article" date="2018" name="G3 (Bethesda)">
        <title>Phylogenetic and Phylogenomic Definition of Rhizopus Species.</title>
        <authorList>
            <person name="Gryganskyi A.P."/>
            <person name="Golan J."/>
            <person name="Dolatabadi S."/>
            <person name="Mondo S."/>
            <person name="Robb S."/>
            <person name="Idnurm A."/>
            <person name="Muszewska A."/>
            <person name="Steczkiewicz K."/>
            <person name="Masonjones S."/>
            <person name="Liao H.L."/>
            <person name="Gajdeczka M.T."/>
            <person name="Anike F."/>
            <person name="Vuek A."/>
            <person name="Anishchenko I.M."/>
            <person name="Voigt K."/>
            <person name="de Hoog G.S."/>
            <person name="Smith M.E."/>
            <person name="Heitman J."/>
            <person name="Vilgalys R."/>
            <person name="Stajich J.E."/>
        </authorList>
    </citation>
    <scope>NUCLEOTIDE SEQUENCE [LARGE SCALE GENOMIC DNA]</scope>
    <source>
        <strain evidence="2 3">LSU 92-RS-03</strain>
    </source>
</reference>
<evidence type="ECO:0000256" key="1">
    <source>
        <dbReference type="SAM" id="MobiDB-lite"/>
    </source>
</evidence>
<feature type="compositionally biased region" description="Basic and acidic residues" evidence="1">
    <location>
        <begin position="62"/>
        <end position="71"/>
    </location>
</feature>
<gene>
    <name evidence="2" type="ORF">CU098_010466</name>
</gene>
<keyword evidence="3" id="KW-1185">Reference proteome</keyword>
<proteinExistence type="predicted"/>
<comment type="caution">
    <text evidence="2">The sequence shown here is derived from an EMBL/GenBank/DDBJ whole genome shotgun (WGS) entry which is preliminary data.</text>
</comment>
<feature type="region of interest" description="Disordered" evidence="1">
    <location>
        <begin position="1"/>
        <end position="123"/>
    </location>
</feature>
<dbReference type="AlphaFoldDB" id="A0A367KK47"/>
<feature type="compositionally biased region" description="Basic and acidic residues" evidence="1">
    <location>
        <begin position="25"/>
        <end position="40"/>
    </location>
</feature>
<accession>A0A367KK47</accession>
<organism evidence="2 3">
    <name type="scientific">Rhizopus stolonifer</name>
    <name type="common">Rhizopus nigricans</name>
    <dbReference type="NCBI Taxonomy" id="4846"/>
    <lineage>
        <taxon>Eukaryota</taxon>
        <taxon>Fungi</taxon>
        <taxon>Fungi incertae sedis</taxon>
        <taxon>Mucoromycota</taxon>
        <taxon>Mucoromycotina</taxon>
        <taxon>Mucoromycetes</taxon>
        <taxon>Mucorales</taxon>
        <taxon>Mucorineae</taxon>
        <taxon>Rhizopodaceae</taxon>
        <taxon>Rhizopus</taxon>
    </lineage>
</organism>
<evidence type="ECO:0000313" key="3">
    <source>
        <dbReference type="Proteomes" id="UP000253551"/>
    </source>
</evidence>
<dbReference type="EMBL" id="PJQM01001328">
    <property type="protein sequence ID" value="RCI02605.1"/>
    <property type="molecule type" value="Genomic_DNA"/>
</dbReference>
<feature type="compositionally biased region" description="Polar residues" evidence="1">
    <location>
        <begin position="182"/>
        <end position="194"/>
    </location>
</feature>
<evidence type="ECO:0000313" key="2">
    <source>
        <dbReference type="EMBL" id="RCI02605.1"/>
    </source>
</evidence>
<feature type="compositionally biased region" description="Polar residues" evidence="1">
    <location>
        <begin position="159"/>
        <end position="168"/>
    </location>
</feature>
<feature type="compositionally biased region" description="Low complexity" evidence="1">
    <location>
        <begin position="41"/>
        <end position="56"/>
    </location>
</feature>
<dbReference type="OrthoDB" id="5600582at2759"/>
<feature type="region of interest" description="Disordered" evidence="1">
    <location>
        <begin position="150"/>
        <end position="194"/>
    </location>
</feature>
<feature type="compositionally biased region" description="Basic and acidic residues" evidence="1">
    <location>
        <begin position="1"/>
        <end position="13"/>
    </location>
</feature>